<gene>
    <name evidence="1" type="ORF">LMG27198_30180</name>
</gene>
<accession>A0A9W6LT14</accession>
<evidence type="ECO:0000313" key="1">
    <source>
        <dbReference type="EMBL" id="GLI94026.1"/>
    </source>
</evidence>
<evidence type="ECO:0000313" key="2">
    <source>
        <dbReference type="Proteomes" id="UP001144323"/>
    </source>
</evidence>
<organism evidence="1 2">
    <name type="scientific">Methylocystis echinoides</name>
    <dbReference type="NCBI Taxonomy" id="29468"/>
    <lineage>
        <taxon>Bacteria</taxon>
        <taxon>Pseudomonadati</taxon>
        <taxon>Pseudomonadota</taxon>
        <taxon>Alphaproteobacteria</taxon>
        <taxon>Hyphomicrobiales</taxon>
        <taxon>Methylocystaceae</taxon>
        <taxon>Methylocystis</taxon>
    </lineage>
</organism>
<reference evidence="1" key="1">
    <citation type="journal article" date="2023" name="Int. J. Syst. Evol. Microbiol.">
        <title>Methylocystis iwaonis sp. nov., a type II methane-oxidizing bacterium from surface soil of a rice paddy field in Japan, and emended description of the genus Methylocystis (ex Whittenbury et al. 1970) Bowman et al. 1993.</title>
        <authorList>
            <person name="Kaise H."/>
            <person name="Sawadogo J.B."/>
            <person name="Alam M.S."/>
            <person name="Ueno C."/>
            <person name="Dianou D."/>
            <person name="Shinjo R."/>
            <person name="Asakawa S."/>
        </authorList>
    </citation>
    <scope>NUCLEOTIDE SEQUENCE</scope>
    <source>
        <strain evidence="1">LMG27198</strain>
    </source>
</reference>
<dbReference type="Proteomes" id="UP001144323">
    <property type="component" value="Unassembled WGS sequence"/>
</dbReference>
<sequence length="68" mass="7418">MIIEIDRIFADQQTHLPVSSLGKIESAESIIAACEPEPCGAVAWIYFDGSPETEFSITEVACDKLCMP</sequence>
<protein>
    <submittedName>
        <fullName evidence="1">Uncharacterized protein</fullName>
    </submittedName>
</protein>
<name>A0A9W6LT14_9HYPH</name>
<proteinExistence type="predicted"/>
<keyword evidence="2" id="KW-1185">Reference proteome</keyword>
<comment type="caution">
    <text evidence="1">The sequence shown here is derived from an EMBL/GenBank/DDBJ whole genome shotgun (WGS) entry which is preliminary data.</text>
</comment>
<dbReference type="AlphaFoldDB" id="A0A9W6LT14"/>
<dbReference type="EMBL" id="BSEC01000001">
    <property type="protein sequence ID" value="GLI94026.1"/>
    <property type="molecule type" value="Genomic_DNA"/>
</dbReference>